<dbReference type="PANTHER" id="PTHR43316:SF3">
    <property type="entry name" value="HALOACID DEHALOGENASE, TYPE II (AFU_ORTHOLOGUE AFUA_2G07750)-RELATED"/>
    <property type="match status" value="1"/>
</dbReference>
<name>A0ABQ1EDP8_9CLOT</name>
<comment type="caution">
    <text evidence="2">The sequence shown here is derived from an EMBL/GenBank/DDBJ whole genome shotgun (WGS) entry which is preliminary data.</text>
</comment>
<dbReference type="InterPro" id="IPR036412">
    <property type="entry name" value="HAD-like_sf"/>
</dbReference>
<protein>
    <submittedName>
        <fullName evidence="2">Noncanonical pyrimidine nucleotidase, YjjG family protein</fullName>
    </submittedName>
</protein>
<dbReference type="SUPFAM" id="SSF56784">
    <property type="entry name" value="HAD-like"/>
    <property type="match status" value="1"/>
</dbReference>
<dbReference type="EMBL" id="BMBA01000004">
    <property type="protein sequence ID" value="GFZ32948.1"/>
    <property type="molecule type" value="Genomic_DNA"/>
</dbReference>
<dbReference type="RefSeq" id="WP_206871200.1">
    <property type="nucleotide sequence ID" value="NZ_BMBA01000004.1"/>
</dbReference>
<dbReference type="InterPro" id="IPR006439">
    <property type="entry name" value="HAD-SF_hydro_IA"/>
</dbReference>
<dbReference type="InterPro" id="IPR051540">
    <property type="entry name" value="S-2-haloacid_dehalogenase"/>
</dbReference>
<evidence type="ECO:0000313" key="3">
    <source>
        <dbReference type="Proteomes" id="UP000663802"/>
    </source>
</evidence>
<dbReference type="InterPro" id="IPR041492">
    <property type="entry name" value="HAD_2"/>
</dbReference>
<accession>A0ABQ1EDP8</accession>
<dbReference type="Proteomes" id="UP000663802">
    <property type="component" value="Unassembled WGS sequence"/>
</dbReference>
<sequence length="225" mass="26219">MKFDLICIDMFQTLVNIQARKFFIWRRILKDQFSEELALECAKSVSKNVITGFHESASINGEFVNLKNMFKPFFRTVFEEMNICFNEEEAVKIFMDEHTNSEPYDDVESFFALIGDAIPICLVTDADFEMVMPIIEKYKFDEVFISEKVMSYKNEPNSKIFKEVLRHYSIDPGKVLHIGDSSSDIIGANRVGIKSCWINRDNLEWNYSIQPDYIIKSLNEVVDIL</sequence>
<dbReference type="InterPro" id="IPR023198">
    <property type="entry name" value="PGP-like_dom2"/>
</dbReference>
<keyword evidence="3" id="KW-1185">Reference proteome</keyword>
<evidence type="ECO:0000313" key="2">
    <source>
        <dbReference type="EMBL" id="GFZ32948.1"/>
    </source>
</evidence>
<dbReference type="Pfam" id="PF13419">
    <property type="entry name" value="HAD_2"/>
    <property type="match status" value="1"/>
</dbReference>
<proteinExistence type="predicted"/>
<keyword evidence="1" id="KW-0378">Hydrolase</keyword>
<organism evidence="2 3">
    <name type="scientific">Clostridium zeae</name>
    <dbReference type="NCBI Taxonomy" id="2759022"/>
    <lineage>
        <taxon>Bacteria</taxon>
        <taxon>Bacillati</taxon>
        <taxon>Bacillota</taxon>
        <taxon>Clostridia</taxon>
        <taxon>Eubacteriales</taxon>
        <taxon>Clostridiaceae</taxon>
        <taxon>Clostridium</taxon>
    </lineage>
</organism>
<evidence type="ECO:0000256" key="1">
    <source>
        <dbReference type="ARBA" id="ARBA00022801"/>
    </source>
</evidence>
<dbReference type="Gene3D" id="1.10.150.240">
    <property type="entry name" value="Putative phosphatase, domain 2"/>
    <property type="match status" value="1"/>
</dbReference>
<dbReference type="InterPro" id="IPR023214">
    <property type="entry name" value="HAD_sf"/>
</dbReference>
<dbReference type="PANTHER" id="PTHR43316">
    <property type="entry name" value="HYDROLASE, HALOACID DELAHOGENASE-RELATED"/>
    <property type="match status" value="1"/>
</dbReference>
<dbReference type="Gene3D" id="3.40.50.1000">
    <property type="entry name" value="HAD superfamily/HAD-like"/>
    <property type="match status" value="1"/>
</dbReference>
<reference evidence="2 3" key="1">
    <citation type="journal article" date="2021" name="Int. J. Syst. Evol. Microbiol.">
        <title>Clostridium zeae sp. nov., isolated from corn silage.</title>
        <authorList>
            <person name="Kobayashi H."/>
            <person name="Tanizawa Y."/>
            <person name="Yagura M."/>
            <person name="Sakamoto M."/>
            <person name="Ohkuma M."/>
            <person name="Tohno M."/>
        </authorList>
    </citation>
    <scope>NUCLEOTIDE SEQUENCE [LARGE SCALE GENOMIC DNA]</scope>
    <source>
        <strain evidence="2 3">CSC2</strain>
    </source>
</reference>
<gene>
    <name evidence="2" type="ORF">CSC2_34740</name>
</gene>
<dbReference type="NCBIfam" id="TIGR01549">
    <property type="entry name" value="HAD-SF-IA-v1"/>
    <property type="match status" value="1"/>
</dbReference>